<organism evidence="4 5">
    <name type="scientific">Candidatus Muproteobacteria bacterium RIFCSPLOWO2_01_FULL_60_18</name>
    <dbReference type="NCBI Taxonomy" id="1817768"/>
    <lineage>
        <taxon>Bacteria</taxon>
        <taxon>Pseudomonadati</taxon>
        <taxon>Pseudomonadota</taxon>
        <taxon>Candidatus Muproteobacteria</taxon>
    </lineage>
</organism>
<dbReference type="EMBL" id="MFTC01000026">
    <property type="protein sequence ID" value="OGI52120.1"/>
    <property type="molecule type" value="Genomic_DNA"/>
</dbReference>
<dbReference type="Proteomes" id="UP000179037">
    <property type="component" value="Unassembled WGS sequence"/>
</dbReference>
<dbReference type="STRING" id="1817768.A3A87_07235"/>
<gene>
    <name evidence="4" type="ORF">A3A87_07235</name>
</gene>
<feature type="domain" description="ABC-type uncharacterised transport system" evidence="2">
    <location>
        <begin position="156"/>
        <end position="384"/>
    </location>
</feature>
<accession>A0A1F6U457</accession>
<dbReference type="InterPro" id="IPR019196">
    <property type="entry name" value="ABC_transp_unknown"/>
</dbReference>
<dbReference type="InterPro" id="IPR055396">
    <property type="entry name" value="DUF7088"/>
</dbReference>
<dbReference type="AlphaFoldDB" id="A0A1F6U457"/>
<keyword evidence="1" id="KW-0472">Membrane</keyword>
<sequence length="449" mass="50123">MYHTPKTHWQLRLMNLIFVLLFLLAVGLLQWLAREYHLQFDWTRMHRHSLAPASVAVAERLKEPLKITAFASQRGETRRLIQEMVGRYQKHKPDIQLEFIDPDTAPERVRAAGVQFDGELVFEYGDARESLPPTQFNEQNFTNALTRLGHRGERWVVFLSGHGERSPDKQANFDLSTWAAQLHKRGFKTKTLSLGEHPQIPQNTTVLVVAGPRTRLLAGEVKEIQNYLNRGGNLLWLHDPGPLFGLEPLAENLGIEFQPGVIVDPTSESITGNAAAIVITKYGAHPVVRGFADNTVFPQAGGISLNAPEGWQGSVLMDTRPSSWSETGPLNGPIQLDKGRDIRGPLNLAVALMRTLDNKREQRVIVVGDGDFLANTYLPNGGNLELGMSLTNWLSQDDAFVNIPVKTARDRSLDLGRGGQIAIVAVFLALLPITLVSSGVWIWLRRRKR</sequence>
<dbReference type="InterPro" id="IPR029062">
    <property type="entry name" value="Class_I_gatase-like"/>
</dbReference>
<dbReference type="SUPFAM" id="SSF52317">
    <property type="entry name" value="Class I glutamine amidotransferase-like"/>
    <property type="match status" value="1"/>
</dbReference>
<feature type="domain" description="DUF7088" evidence="3">
    <location>
        <begin position="46"/>
        <end position="138"/>
    </location>
</feature>
<proteinExistence type="predicted"/>
<evidence type="ECO:0000259" key="2">
    <source>
        <dbReference type="Pfam" id="PF09822"/>
    </source>
</evidence>
<evidence type="ECO:0000313" key="5">
    <source>
        <dbReference type="Proteomes" id="UP000179037"/>
    </source>
</evidence>
<dbReference type="Pfam" id="PF09822">
    <property type="entry name" value="ABC_transp_aux"/>
    <property type="match status" value="1"/>
</dbReference>
<dbReference type="Pfam" id="PF23357">
    <property type="entry name" value="DUF7088"/>
    <property type="match status" value="1"/>
</dbReference>
<feature type="transmembrane region" description="Helical" evidence="1">
    <location>
        <begin position="421"/>
        <end position="444"/>
    </location>
</feature>
<evidence type="ECO:0000313" key="4">
    <source>
        <dbReference type="EMBL" id="OGI52120.1"/>
    </source>
</evidence>
<reference evidence="4 5" key="1">
    <citation type="journal article" date="2016" name="Nat. Commun.">
        <title>Thousands of microbial genomes shed light on interconnected biogeochemical processes in an aquifer system.</title>
        <authorList>
            <person name="Anantharaman K."/>
            <person name="Brown C.T."/>
            <person name="Hug L.A."/>
            <person name="Sharon I."/>
            <person name="Castelle C.J."/>
            <person name="Probst A.J."/>
            <person name="Thomas B.C."/>
            <person name="Singh A."/>
            <person name="Wilkins M.J."/>
            <person name="Karaoz U."/>
            <person name="Brodie E.L."/>
            <person name="Williams K.H."/>
            <person name="Hubbard S.S."/>
            <person name="Banfield J.F."/>
        </authorList>
    </citation>
    <scope>NUCLEOTIDE SEQUENCE [LARGE SCALE GENOMIC DNA]</scope>
</reference>
<name>A0A1F6U457_9PROT</name>
<evidence type="ECO:0000256" key="1">
    <source>
        <dbReference type="SAM" id="Phobius"/>
    </source>
</evidence>
<comment type="caution">
    <text evidence="4">The sequence shown here is derived from an EMBL/GenBank/DDBJ whole genome shotgun (WGS) entry which is preliminary data.</text>
</comment>
<keyword evidence="1" id="KW-0812">Transmembrane</keyword>
<protein>
    <submittedName>
        <fullName evidence="4">Uncharacterized protein</fullName>
    </submittedName>
</protein>
<keyword evidence="1" id="KW-1133">Transmembrane helix</keyword>
<evidence type="ECO:0000259" key="3">
    <source>
        <dbReference type="Pfam" id="PF23357"/>
    </source>
</evidence>
<feature type="transmembrane region" description="Helical" evidence="1">
    <location>
        <begin position="12"/>
        <end position="33"/>
    </location>
</feature>